<dbReference type="SUPFAM" id="SSF53850">
    <property type="entry name" value="Periplasmic binding protein-like II"/>
    <property type="match status" value="1"/>
</dbReference>
<dbReference type="OrthoDB" id="5894719at2"/>
<sequence length="594" mass="67578">MSDLNMMRYYTRLNSFEPNLSHSVTLTEVADKLFTSLRHARTLLGKMHQAEWVVWEPKVGRNQRSNLTLCFSNQELTQHVASKLIEQGKYEKALSILENDRAIFGSLLQKTSGATMREGLLHVQLTYKRKFEDLFPHHIHRSSERFLIRQVFSCLVTCNGKGELKPELAHHWVYDSEKLTWTFYLRPGLSFHDGHPVDAKQLVSLFSALQTLPFYQTELAHVASVYSDQPLRISFQLTKADTGFAGLLAGVKYSIQPAAQVARKPTPLGSMSHAVIGTGPFKVVESNNERLKLAAFEHYYGCRSLTDEVTIWQFEESMTGSARFDDSQMQVSPYQDSSCFHQLGKSDTELVSAESDGLRSRVEDGCLFILFNQNSAVKPLNNEQRKYLSGIANPQAILSQLEQNQGLFSVSLAQNILPSWQRLYRTPSKEAQLPQKMTIAVYDYYALYRCAICVSDILKRYGVDVEVNTYSFRELAQLSQSGELKEDLVLCNLNLDDNTPSSLFSWLMNDPVLHSALGGTNSNWLKQRLDHHKASVELPDYLAELEPIASTLISDYWLVPMFHHLQTVRFQGILKNVAITNWGWPEFKNVWSAD</sequence>
<comment type="caution">
    <text evidence="4">The sequence shown here is derived from an EMBL/GenBank/DDBJ whole genome shotgun (WGS) entry which is preliminary data.</text>
</comment>
<dbReference type="GeneID" id="300180427"/>
<evidence type="ECO:0000259" key="2">
    <source>
        <dbReference type="Pfam" id="PF00496"/>
    </source>
</evidence>
<dbReference type="GO" id="GO:0003677">
    <property type="term" value="F:DNA binding"/>
    <property type="evidence" value="ECO:0007669"/>
    <property type="project" value="UniProtKB-KW"/>
</dbReference>
<feature type="domain" description="Transcriptional regulator SgrR N-terminal HTH" evidence="3">
    <location>
        <begin position="7"/>
        <end position="119"/>
    </location>
</feature>
<gene>
    <name evidence="4" type="ORF">APQ14_16445</name>
</gene>
<dbReference type="Gene3D" id="3.40.190.10">
    <property type="entry name" value="Periplasmic binding protein-like II"/>
    <property type="match status" value="1"/>
</dbReference>
<dbReference type="EMBL" id="LMXU01000033">
    <property type="protein sequence ID" value="KWT99221.1"/>
    <property type="molecule type" value="Genomic_DNA"/>
</dbReference>
<feature type="domain" description="Solute-binding protein family 5" evidence="2">
    <location>
        <begin position="163"/>
        <end position="507"/>
    </location>
</feature>
<evidence type="ECO:0000259" key="3">
    <source>
        <dbReference type="Pfam" id="PF12793"/>
    </source>
</evidence>
<evidence type="ECO:0000256" key="1">
    <source>
        <dbReference type="ARBA" id="ARBA00023125"/>
    </source>
</evidence>
<dbReference type="AlphaFoldDB" id="A0A109D5E4"/>
<organism evidence="4 5">
    <name type="scientific">Vibrio toranzoniae</name>
    <dbReference type="NCBI Taxonomy" id="1194427"/>
    <lineage>
        <taxon>Bacteria</taxon>
        <taxon>Pseudomonadati</taxon>
        <taxon>Pseudomonadota</taxon>
        <taxon>Gammaproteobacteria</taxon>
        <taxon>Vibrionales</taxon>
        <taxon>Vibrionaceae</taxon>
        <taxon>Vibrio</taxon>
    </lineage>
</organism>
<dbReference type="Pfam" id="PF12793">
    <property type="entry name" value="SgrR_N"/>
    <property type="match status" value="1"/>
</dbReference>
<dbReference type="Pfam" id="PF00496">
    <property type="entry name" value="SBP_bac_5"/>
    <property type="match status" value="1"/>
</dbReference>
<dbReference type="Gene3D" id="3.90.76.10">
    <property type="entry name" value="Dipeptide-binding Protein, Domain 1"/>
    <property type="match status" value="1"/>
</dbReference>
<dbReference type="InterPro" id="IPR025370">
    <property type="entry name" value="SgrR_HTH_N"/>
</dbReference>
<dbReference type="InterPro" id="IPR039424">
    <property type="entry name" value="SBP_5"/>
</dbReference>
<protein>
    <submittedName>
        <fullName evidence="4">Transporter</fullName>
    </submittedName>
</protein>
<name>A0A109D5E4_9VIBR</name>
<dbReference type="RefSeq" id="WP_060469438.1">
    <property type="nucleotide sequence ID" value="NZ_AP025515.1"/>
</dbReference>
<accession>A0A109D5E4</accession>
<keyword evidence="1" id="KW-0238">DNA-binding</keyword>
<dbReference type="PANTHER" id="PTHR30290">
    <property type="entry name" value="PERIPLASMIC BINDING COMPONENT OF ABC TRANSPORTER"/>
    <property type="match status" value="1"/>
</dbReference>
<dbReference type="Gene3D" id="3.10.105.10">
    <property type="entry name" value="Dipeptide-binding Protein, Domain 3"/>
    <property type="match status" value="1"/>
</dbReference>
<proteinExistence type="predicted"/>
<dbReference type="PANTHER" id="PTHR30290:SF72">
    <property type="entry name" value="HTH-TYPE TRANSCRIPTIONAL REGULATOR SGRR"/>
    <property type="match status" value="1"/>
</dbReference>
<evidence type="ECO:0000313" key="4">
    <source>
        <dbReference type="EMBL" id="KWT99221.1"/>
    </source>
</evidence>
<dbReference type="GO" id="GO:1904680">
    <property type="term" value="F:peptide transmembrane transporter activity"/>
    <property type="evidence" value="ECO:0007669"/>
    <property type="project" value="TreeGrafter"/>
</dbReference>
<dbReference type="InterPro" id="IPR000914">
    <property type="entry name" value="SBP_5_dom"/>
</dbReference>
<dbReference type="CDD" id="cd08507">
    <property type="entry name" value="PBP2_SgrR_like"/>
    <property type="match status" value="1"/>
</dbReference>
<keyword evidence="5" id="KW-1185">Reference proteome</keyword>
<dbReference type="GO" id="GO:0015833">
    <property type="term" value="P:peptide transport"/>
    <property type="evidence" value="ECO:0007669"/>
    <property type="project" value="TreeGrafter"/>
</dbReference>
<reference evidence="4 5" key="1">
    <citation type="submission" date="2015-11" db="EMBL/GenBank/DDBJ databases">
        <title>Draft WGS of Vibrio toranzoniae.</title>
        <authorList>
            <person name="Lasa A."/>
            <person name="Romalde J.L."/>
        </authorList>
    </citation>
    <scope>NUCLEOTIDE SEQUENCE [LARGE SCALE GENOMIC DNA]</scope>
    <source>
        <strain evidence="4 5">Vb 10.8</strain>
    </source>
</reference>
<evidence type="ECO:0000313" key="5">
    <source>
        <dbReference type="Proteomes" id="UP000057389"/>
    </source>
</evidence>
<dbReference type="Proteomes" id="UP000057389">
    <property type="component" value="Unassembled WGS sequence"/>
</dbReference>